<keyword evidence="2" id="KW-1185">Reference proteome</keyword>
<dbReference type="EMBL" id="CP041690">
    <property type="protein sequence ID" value="QEE20274.1"/>
    <property type="molecule type" value="Genomic_DNA"/>
</dbReference>
<dbReference type="OrthoDB" id="7947069at2"/>
<name>A0A5B9DN49_9HYPH</name>
<protein>
    <submittedName>
        <fullName evidence="1">Uncharacterized protein</fullName>
    </submittedName>
</protein>
<organism evidence="1 2">
    <name type="scientific">Paradevosia tibetensis</name>
    <dbReference type="NCBI Taxonomy" id="1447062"/>
    <lineage>
        <taxon>Bacteria</taxon>
        <taxon>Pseudomonadati</taxon>
        <taxon>Pseudomonadota</taxon>
        <taxon>Alphaproteobacteria</taxon>
        <taxon>Hyphomicrobiales</taxon>
        <taxon>Devosiaceae</taxon>
        <taxon>Paradevosia</taxon>
    </lineage>
</organism>
<dbReference type="AlphaFoldDB" id="A0A5B9DN49"/>
<sequence length="206" mass="22747">MPIKWQEVAVVLSIVFALVVGKYLPFVNQLPLARVTGIVCFSYAIFLSLRLLQADDAVRLGEWTELRPSLLEKSGALFMAVFSAMIVYAMLFVDRGHTASQQMLFYVTLAVIFGAGALAVLASSIFTKVRWNQHHIEHRSSFGKRTTIAWHDVAGVTTEWRGITIHTAQGAKVRFSPFQAGATQLARRAEHTARRNAAAASVDRAS</sequence>
<evidence type="ECO:0000313" key="2">
    <source>
        <dbReference type="Proteomes" id="UP000321062"/>
    </source>
</evidence>
<dbReference type="Proteomes" id="UP000321062">
    <property type="component" value="Chromosome"/>
</dbReference>
<dbReference type="RefSeq" id="WP_147655784.1">
    <property type="nucleotide sequence ID" value="NZ_BMFM01000001.1"/>
</dbReference>
<gene>
    <name evidence="1" type="ORF">FNA67_08850</name>
</gene>
<proteinExistence type="predicted"/>
<evidence type="ECO:0000313" key="1">
    <source>
        <dbReference type="EMBL" id="QEE20274.1"/>
    </source>
</evidence>
<reference evidence="1 2" key="1">
    <citation type="journal article" date="2015" name="Int. J. Syst. Evol. Microbiol.">
        <title>Youhaiella tibetensis gen. nov., sp. nov., isolated from subsurface sediment.</title>
        <authorList>
            <person name="Wang Y.X."/>
            <person name="Huang F.Q."/>
            <person name="Nogi Y."/>
            <person name="Pang S.J."/>
            <person name="Wang P.K."/>
            <person name="Lv J."/>
        </authorList>
    </citation>
    <scope>NUCLEOTIDE SEQUENCE [LARGE SCALE GENOMIC DNA]</scope>
    <source>
        <strain evidence="2">fig4</strain>
    </source>
</reference>
<accession>A0A5B9DN49</accession>
<dbReference type="KEGG" id="yti:FNA67_08850"/>